<keyword evidence="2" id="KW-1185">Reference proteome</keyword>
<reference evidence="1" key="1">
    <citation type="journal article" date="2020" name="Stud. Mycol.">
        <title>101 Dothideomycetes genomes: a test case for predicting lifestyles and emergence of pathogens.</title>
        <authorList>
            <person name="Haridas S."/>
            <person name="Albert R."/>
            <person name="Binder M."/>
            <person name="Bloem J."/>
            <person name="Labutti K."/>
            <person name="Salamov A."/>
            <person name="Andreopoulos B."/>
            <person name="Baker S."/>
            <person name="Barry K."/>
            <person name="Bills G."/>
            <person name="Bluhm B."/>
            <person name="Cannon C."/>
            <person name="Castanera R."/>
            <person name="Culley D."/>
            <person name="Daum C."/>
            <person name="Ezra D."/>
            <person name="Gonzalez J."/>
            <person name="Henrissat B."/>
            <person name="Kuo A."/>
            <person name="Liang C."/>
            <person name="Lipzen A."/>
            <person name="Lutzoni F."/>
            <person name="Magnuson J."/>
            <person name="Mondo S."/>
            <person name="Nolan M."/>
            <person name="Ohm R."/>
            <person name="Pangilinan J."/>
            <person name="Park H.-J."/>
            <person name="Ramirez L."/>
            <person name="Alfaro M."/>
            <person name="Sun H."/>
            <person name="Tritt A."/>
            <person name="Yoshinaga Y."/>
            <person name="Zwiers L.-H."/>
            <person name="Turgeon B."/>
            <person name="Goodwin S."/>
            <person name="Spatafora J."/>
            <person name="Crous P."/>
            <person name="Grigoriev I."/>
        </authorList>
    </citation>
    <scope>NUCLEOTIDE SEQUENCE</scope>
    <source>
        <strain evidence="1">CBS 525.71</strain>
    </source>
</reference>
<name>A0ACB6S1R2_9PLEO</name>
<gene>
    <name evidence="1" type="ORF">BU25DRAFT_491395</name>
</gene>
<proteinExistence type="predicted"/>
<evidence type="ECO:0000313" key="1">
    <source>
        <dbReference type="EMBL" id="KAF2627338.1"/>
    </source>
</evidence>
<organism evidence="1 2">
    <name type="scientific">Macroventuria anomochaeta</name>
    <dbReference type="NCBI Taxonomy" id="301207"/>
    <lineage>
        <taxon>Eukaryota</taxon>
        <taxon>Fungi</taxon>
        <taxon>Dikarya</taxon>
        <taxon>Ascomycota</taxon>
        <taxon>Pezizomycotina</taxon>
        <taxon>Dothideomycetes</taxon>
        <taxon>Pleosporomycetidae</taxon>
        <taxon>Pleosporales</taxon>
        <taxon>Pleosporineae</taxon>
        <taxon>Didymellaceae</taxon>
        <taxon>Macroventuria</taxon>
    </lineage>
</organism>
<sequence length="1308" mass="143142">MALTAVHTAMHLEEPKNVHPFFSKPPKTQALEPTANDVTTNHHDANDDQDYDVQDTSPKAPKPRKKRTRRTAHTKNQPSLDSFARRPAVQSNEADVKASADELAGSSLEEDLNLDRRKRRKTVSPEPTTDATDAGRMAAGPPSDLYQQLHAEAGLTGTREVIDDIMVDTHTLVTSTPKGEALGSSPPIAEDAPEDTVPESSFPQAAKPTSRSVTPPNAGERVAETGNENVPSEATGSTAAKITPKKQIKVTKTGKLVSSPPNKPDPPTSTTPKRRGRPRKAAKNNSLSSTVTIIRYGSDNASRLAIGQKIGAILSGGKSSEKHVSVVPPKPAGPPKAPHPFFAGKAGQKKVEALTKPEPERRTVTPRKSACTPGKLRAERRKEQDDEGTPAFGTTSRNSRLAKQSGLNEPSWPSQETAHVRNLDNEARNEPLPQPPGTGLTLRPAKLKSNVYTLSAEEEIITRLVGQLPKDVTIGSDPTNQEFAPPEDVRLPTRLLTTGIDIQHKVRAQIRAPIETLAQRLYAKTHPAITTLFDEIEHTLTPFDEGRCEPQAWAQKYRPGRADHVLQSGTEAFALKDWLRSLTVMAVGAAQDPSKTSAPLDMKKPPKKKRKTAADDFIVFSDEEDEDEEMIELDPNHAAPGQYPSLIRPQWTRNKNVVLLSGPHGCGKSATVYAVAKELDFEVFELHSGIRRSGKDIQDKVGDMTANHLVNHQRGDLPAKPKPAPVVADNDTDNERDKAFQKDLDSGRQGTMTSFFTAKPATKPKPKPKVQVAMKSPAKTRTIPAAQAMLPIAGASRKSQKQSLILIEEADVLFEEDQNFWAQIIKLAAQSKRPIVITCNNELQIPTQALPMAAILRLTPPTVDLTTDYLVALAGREGHILQRQAISDLYNSKGHDLRASITELNFWCQMSVGDKKGGLEWMYQRWPPGKDVDANGRLLRVASENTYQSGMGWLSHNVFETKSNVVFDKEEELLAEVWNDWGISPISWSAENEPINKSMEPDKDARSTSLDELDRLVAFSDALSASDIYSRIDLPSYDAIHDQPMDPTLPSITGKERLSYTIDAPLLQVDPLTDFLNLDTALATQTHILAARLFPDLAAHHPPADPQSTTLESTFTQQILTHKSHRATHRPLPRSSFSSALDTLATPPSPFNTYPDPAIDHRSSYNLIFSSLDRPFALITLDIAPYVRAIVAHEQVLEASRIRLGNLLSEGGRAKRGRTTRASRTAMGDGERGSKRRERWFPKDLNFDLVMQTAGEKWAGMGWKGEGAEEGSVTGSATGTQQSESLAGTQRSGDDGEGVEMVVDAEGN</sequence>
<protein>
    <submittedName>
        <fullName evidence="1">Uncharacterized protein</fullName>
    </submittedName>
</protein>
<dbReference type="Proteomes" id="UP000799754">
    <property type="component" value="Unassembled WGS sequence"/>
</dbReference>
<comment type="caution">
    <text evidence="1">The sequence shown here is derived from an EMBL/GenBank/DDBJ whole genome shotgun (WGS) entry which is preliminary data.</text>
</comment>
<accession>A0ACB6S1R2</accession>
<evidence type="ECO:0000313" key="2">
    <source>
        <dbReference type="Proteomes" id="UP000799754"/>
    </source>
</evidence>
<dbReference type="EMBL" id="MU006717">
    <property type="protein sequence ID" value="KAF2627338.1"/>
    <property type="molecule type" value="Genomic_DNA"/>
</dbReference>